<dbReference type="GeneID" id="14903510"/>
<dbReference type="RefSeq" id="XP_004024319.1">
    <property type="nucleotide sequence ID" value="XM_004024270.1"/>
</dbReference>
<feature type="binding site" evidence="4">
    <location>
        <position position="587"/>
    </location>
    <ligand>
        <name>(S)-malate</name>
        <dbReference type="ChEBI" id="CHEBI:15589"/>
    </ligand>
</feature>
<feature type="domain" description="Malic enzyme NAD-binding" evidence="7">
    <location>
        <begin position="461"/>
        <end position="685"/>
    </location>
</feature>
<dbReference type="EMBL" id="GL984360">
    <property type="protein sequence ID" value="EGR27409.1"/>
    <property type="molecule type" value="Genomic_DNA"/>
</dbReference>
<dbReference type="FunFam" id="3.40.50.720:FF:000095">
    <property type="entry name" value="NADP-dependent malic enzyme"/>
    <property type="match status" value="1"/>
</dbReference>
<evidence type="ECO:0000259" key="8">
    <source>
        <dbReference type="SMART" id="SM01274"/>
    </source>
</evidence>
<dbReference type="OrthoDB" id="25140at2759"/>
<dbReference type="STRING" id="857967.G0R507"/>
<dbReference type="Gene3D" id="3.40.50.10380">
    <property type="entry name" value="Malic enzyme, N-terminal domain"/>
    <property type="match status" value="2"/>
</dbReference>
<name>G0R507_ICHMU</name>
<dbReference type="InterPro" id="IPR051674">
    <property type="entry name" value="Malate_Decarboxylase"/>
</dbReference>
<evidence type="ECO:0000256" key="4">
    <source>
        <dbReference type="PIRSR" id="PIRSR000106-2"/>
    </source>
</evidence>
<evidence type="ECO:0000313" key="10">
    <source>
        <dbReference type="Proteomes" id="UP000008983"/>
    </source>
</evidence>
<dbReference type="SUPFAM" id="SSF51735">
    <property type="entry name" value="NAD(P)-binding Rossmann-fold domains"/>
    <property type="match status" value="1"/>
</dbReference>
<dbReference type="eggNOG" id="KOG1257">
    <property type="taxonomic scope" value="Eukaryota"/>
</dbReference>
<dbReference type="GO" id="GO:0046872">
    <property type="term" value="F:metal ion binding"/>
    <property type="evidence" value="ECO:0007669"/>
    <property type="project" value="UniProtKB-KW"/>
</dbReference>
<dbReference type="GO" id="GO:0016616">
    <property type="term" value="F:oxidoreductase activity, acting on the CH-OH group of donors, NAD or NADP as acceptor"/>
    <property type="evidence" value="ECO:0007669"/>
    <property type="project" value="InterPro"/>
</dbReference>
<dbReference type="SMART" id="SM01274">
    <property type="entry name" value="malic"/>
    <property type="match status" value="2"/>
</dbReference>
<dbReference type="GO" id="GO:0051287">
    <property type="term" value="F:NAD binding"/>
    <property type="evidence" value="ECO:0007669"/>
    <property type="project" value="InterPro"/>
</dbReference>
<dbReference type="Proteomes" id="UP000008983">
    <property type="component" value="Unassembled WGS sequence"/>
</dbReference>
<dbReference type="SUPFAM" id="SSF53223">
    <property type="entry name" value="Aminoacid dehydrogenase-like, N-terminal domain"/>
    <property type="match status" value="2"/>
</dbReference>
<feature type="binding site" evidence="4">
    <location>
        <position position="617"/>
    </location>
    <ligand>
        <name>(S)-malate</name>
        <dbReference type="ChEBI" id="CHEBI:15589"/>
    </ligand>
</feature>
<gene>
    <name evidence="9" type="ORF">IMG5_195910</name>
</gene>
<dbReference type="CDD" id="cd05311">
    <property type="entry name" value="NAD_bind_2_malic_enz"/>
    <property type="match status" value="1"/>
</dbReference>
<reference evidence="9 10" key="1">
    <citation type="submission" date="2011-07" db="EMBL/GenBank/DDBJ databases">
        <authorList>
            <person name="Coyne R."/>
            <person name="Brami D."/>
            <person name="Johnson J."/>
            <person name="Hostetler J."/>
            <person name="Hannick L."/>
            <person name="Clark T."/>
            <person name="Cassidy-Hanley D."/>
            <person name="Inman J."/>
        </authorList>
    </citation>
    <scope>NUCLEOTIDE SEQUENCE [LARGE SCALE GENOMIC DNA]</scope>
    <source>
        <strain evidence="9 10">G5</strain>
    </source>
</reference>
<feature type="domain" description="Malic enzyme N-terminal" evidence="8">
    <location>
        <begin position="30"/>
        <end position="168"/>
    </location>
</feature>
<feature type="binding site" evidence="5">
    <location>
        <position position="434"/>
    </location>
    <ligand>
        <name>a divalent metal cation</name>
        <dbReference type="ChEBI" id="CHEBI:60240"/>
    </ligand>
</feature>
<sequence>MGAANTELRQNQQNAPMCNARLRQNLKRYHGLLQIKLKVPIYDSFSLSLVYSPGVGASCLEIQKDYNNIYKYTNLGNALALVTDGTDYHAFETNKWHIDAAIPQLEANCLFYKIHTNIDAYPFVININKCQNIEDFIEAFTSLSSSYVGVELFNVKEERSLQIQDILSKRNDVSLLIFGSHQRNYIRQLLKKNGLDKELPCGFISSIILRGCMDCVVKGFVPNSLIEHVFEKIMENKEALNNKTKLTVILQKVCVEFLHANNIFTPIYTKESVIARFKNYFFEGNKAWIQRWPNDFHLIGHSHEQNSLALHARFQGMIKTQSKIKMKSLDDVFELIQQASYEAIEDEILLQPSLVRELTFKSNWAAIISNGTAVLGFGDIGAGAGLPVMEGKSCIFKQLGGVDLVPICIQEKDPKKLINIIERIAPVFSAINLEDIKAPECFEIENTLKQRLDIPVFHDDQHGTAIVTLAAVLNCLRLTGKKAENIKLIVNGGGAAGLSITTLLLGIGIKNIIICDTKGSIYKNRPINMNKQKDELAELTNPQNVIGSLEECVKKSDVFIGVSAAKAFKPEWVKTMNEKSMILAMANPEPEIMPADAKKEGAYIVGTGRSDFKNQVNNSLAFPGIFRAALDVRAKEINLEMKMAAAQAISQLIPDYELSPDNIIPSSLDTRVPIAVAKAVAESAMKTGVARIKCDLQEIEENIRNFILERNLRGINSKI</sequence>
<dbReference type="InterPro" id="IPR012302">
    <property type="entry name" value="Malic_NAD-bd"/>
</dbReference>
<dbReference type="InterPro" id="IPR015884">
    <property type="entry name" value="Malic_enzyme_CS"/>
</dbReference>
<dbReference type="PANTHER" id="PTHR43237">
    <property type="entry name" value="NADP-DEPENDENT MALIC ENZYME"/>
    <property type="match status" value="1"/>
</dbReference>
<keyword evidence="10" id="KW-1185">Reference proteome</keyword>
<organism evidence="9 10">
    <name type="scientific">Ichthyophthirius multifiliis</name>
    <name type="common">White spot disease agent</name>
    <name type="synonym">Ich</name>
    <dbReference type="NCBI Taxonomy" id="5932"/>
    <lineage>
        <taxon>Eukaryota</taxon>
        <taxon>Sar</taxon>
        <taxon>Alveolata</taxon>
        <taxon>Ciliophora</taxon>
        <taxon>Intramacronucleata</taxon>
        <taxon>Oligohymenophorea</taxon>
        <taxon>Hymenostomatida</taxon>
        <taxon>Ophryoglenina</taxon>
        <taxon>Ichthyophthirius</taxon>
    </lineage>
</organism>
<evidence type="ECO:0000256" key="2">
    <source>
        <dbReference type="ARBA" id="ARBA00022723"/>
    </source>
</evidence>
<dbReference type="InterPro" id="IPR037062">
    <property type="entry name" value="Malic_N_dom_sf"/>
</dbReference>
<keyword evidence="3 6" id="KW-0560">Oxidoreductase</keyword>
<evidence type="ECO:0000256" key="3">
    <source>
        <dbReference type="ARBA" id="ARBA00023002"/>
    </source>
</evidence>
<dbReference type="SMART" id="SM00919">
    <property type="entry name" value="Malic_M"/>
    <property type="match status" value="1"/>
</dbReference>
<dbReference type="PROSITE" id="PS00331">
    <property type="entry name" value="MALIC_ENZYMES"/>
    <property type="match status" value="1"/>
</dbReference>
<evidence type="ECO:0000313" key="9">
    <source>
        <dbReference type="EMBL" id="EGR27409.1"/>
    </source>
</evidence>
<feature type="binding site" evidence="5">
    <location>
        <position position="435"/>
    </location>
    <ligand>
        <name>a divalent metal cation</name>
        <dbReference type="ChEBI" id="CHEBI:60240"/>
    </ligand>
</feature>
<comment type="similarity">
    <text evidence="6">Belongs to the malic enzymes family.</text>
</comment>
<evidence type="ECO:0000259" key="7">
    <source>
        <dbReference type="SMART" id="SM00919"/>
    </source>
</evidence>
<accession>G0R507</accession>
<dbReference type="InParanoid" id="G0R507"/>
<dbReference type="Pfam" id="PF00390">
    <property type="entry name" value="malic"/>
    <property type="match status" value="1"/>
</dbReference>
<dbReference type="InterPro" id="IPR012301">
    <property type="entry name" value="Malic_N_dom"/>
</dbReference>
<evidence type="ECO:0000256" key="5">
    <source>
        <dbReference type="PIRSR" id="PIRSR000106-3"/>
    </source>
</evidence>
<proteinExistence type="inferred from homology"/>
<keyword evidence="2 5" id="KW-0479">Metal-binding</keyword>
<dbReference type="OMA" id="YGEVAYY"/>
<dbReference type="Pfam" id="PF03949">
    <property type="entry name" value="Malic_M"/>
    <property type="match status" value="1"/>
</dbReference>
<dbReference type="InterPro" id="IPR045213">
    <property type="entry name" value="Malic_NAD-bd_bact_type"/>
</dbReference>
<dbReference type="AlphaFoldDB" id="G0R507"/>
<feature type="domain" description="Malic enzyme N-terminal" evidence="8">
    <location>
        <begin position="315"/>
        <end position="449"/>
    </location>
</feature>
<comment type="cofactor">
    <cofactor evidence="1">
        <name>Mn(2+)</name>
        <dbReference type="ChEBI" id="CHEBI:29035"/>
    </cofactor>
</comment>
<evidence type="ECO:0000256" key="1">
    <source>
        <dbReference type="ARBA" id="ARBA00001936"/>
    </source>
</evidence>
<dbReference type="Gene3D" id="3.40.50.720">
    <property type="entry name" value="NAD(P)-binding Rossmann-like Domain"/>
    <property type="match status" value="1"/>
</dbReference>
<feature type="binding site" evidence="5">
    <location>
        <position position="460"/>
    </location>
    <ligand>
        <name>a divalent metal cation</name>
        <dbReference type="ChEBI" id="CHEBI:60240"/>
    </ligand>
</feature>
<dbReference type="InterPro" id="IPR046346">
    <property type="entry name" value="Aminoacid_DH-like_N_sf"/>
</dbReference>
<protein>
    <recommendedName>
        <fullName evidence="6">Malic enzyme</fullName>
    </recommendedName>
</protein>
<dbReference type="InterPro" id="IPR036291">
    <property type="entry name" value="NAD(P)-bd_dom_sf"/>
</dbReference>
<comment type="cofactor">
    <cofactor evidence="5">
        <name>Mg(2+)</name>
        <dbReference type="ChEBI" id="CHEBI:18420"/>
    </cofactor>
    <cofactor evidence="5">
        <name>Mn(2+)</name>
        <dbReference type="ChEBI" id="CHEBI:29035"/>
    </cofactor>
    <text evidence="5">Divalent metal cations. Prefers magnesium or manganese.</text>
</comment>
<evidence type="ECO:0000256" key="6">
    <source>
        <dbReference type="RuleBase" id="RU003426"/>
    </source>
</evidence>
<dbReference type="PANTHER" id="PTHR43237:SF4">
    <property type="entry name" value="NADP-DEPENDENT MALIC ENZYME"/>
    <property type="match status" value="1"/>
</dbReference>
<dbReference type="GO" id="GO:0004470">
    <property type="term" value="F:malic enzyme activity"/>
    <property type="evidence" value="ECO:0007669"/>
    <property type="project" value="InterPro"/>
</dbReference>